<name>A0A8J9ULU8_9NEOP</name>
<evidence type="ECO:0000256" key="1">
    <source>
        <dbReference type="SAM" id="MobiDB-lite"/>
    </source>
</evidence>
<accession>A0A8J9ULU8</accession>
<dbReference type="AlphaFoldDB" id="A0A8J9ULU8"/>
<reference evidence="2" key="1">
    <citation type="submission" date="2021-12" db="EMBL/GenBank/DDBJ databases">
        <authorList>
            <person name="Martin H S."/>
        </authorList>
    </citation>
    <scope>NUCLEOTIDE SEQUENCE</scope>
</reference>
<proteinExistence type="predicted"/>
<feature type="non-terminal residue" evidence="2">
    <location>
        <position position="265"/>
    </location>
</feature>
<evidence type="ECO:0000313" key="2">
    <source>
        <dbReference type="EMBL" id="CAH0721354.1"/>
    </source>
</evidence>
<feature type="region of interest" description="Disordered" evidence="1">
    <location>
        <begin position="1"/>
        <end position="22"/>
    </location>
</feature>
<dbReference type="Proteomes" id="UP000838878">
    <property type="component" value="Chromosome 2"/>
</dbReference>
<keyword evidence="3" id="KW-1185">Reference proteome</keyword>
<evidence type="ECO:0000313" key="3">
    <source>
        <dbReference type="Proteomes" id="UP000838878"/>
    </source>
</evidence>
<sequence>MDAEENPRSEEECDDENDTSEYTDEAAIARIKKINTRIQKLDISAGKNEKYHYKAQNLLQELIMVLSEYDTKFLTDYLDVLKKNNMSTISRVTGDIISTIEMIISKEKEEGRTLQEPVMVVLVSWLCASMLWDAPRVPSARPALHALLPLLTENEAQRVADAWERLTQLAADARGRLALLELRDAVAGPLGARLLWAAARTAAGDDMLRLRVLGRALHAGEAAVVADELGDLELATLTVSHTVAEMPTIDIQKNNLIHKLKIFFA</sequence>
<dbReference type="EMBL" id="OV170222">
    <property type="protein sequence ID" value="CAH0721354.1"/>
    <property type="molecule type" value="Genomic_DNA"/>
</dbReference>
<feature type="compositionally biased region" description="Basic and acidic residues" evidence="1">
    <location>
        <begin position="1"/>
        <end position="10"/>
    </location>
</feature>
<protein>
    <submittedName>
        <fullName evidence="2">Uncharacterized protein</fullName>
    </submittedName>
</protein>
<organism evidence="2 3">
    <name type="scientific">Brenthis ino</name>
    <name type="common">lesser marbled fritillary</name>
    <dbReference type="NCBI Taxonomy" id="405034"/>
    <lineage>
        <taxon>Eukaryota</taxon>
        <taxon>Metazoa</taxon>
        <taxon>Ecdysozoa</taxon>
        <taxon>Arthropoda</taxon>
        <taxon>Hexapoda</taxon>
        <taxon>Insecta</taxon>
        <taxon>Pterygota</taxon>
        <taxon>Neoptera</taxon>
        <taxon>Endopterygota</taxon>
        <taxon>Lepidoptera</taxon>
        <taxon>Glossata</taxon>
        <taxon>Ditrysia</taxon>
        <taxon>Papilionoidea</taxon>
        <taxon>Nymphalidae</taxon>
        <taxon>Heliconiinae</taxon>
        <taxon>Argynnini</taxon>
        <taxon>Brenthis</taxon>
    </lineage>
</organism>
<feature type="compositionally biased region" description="Acidic residues" evidence="1">
    <location>
        <begin position="11"/>
        <end position="22"/>
    </location>
</feature>
<gene>
    <name evidence="2" type="ORF">BINO364_LOCUS7464</name>
</gene>
<dbReference type="OrthoDB" id="7370104at2759"/>